<evidence type="ECO:0000313" key="3">
    <source>
        <dbReference type="EMBL" id="TNN86147.1"/>
    </source>
</evidence>
<name>A0A4Z2J800_9TELE</name>
<organism evidence="3 4">
    <name type="scientific">Liparis tanakae</name>
    <name type="common">Tanaka's snailfish</name>
    <dbReference type="NCBI Taxonomy" id="230148"/>
    <lineage>
        <taxon>Eukaryota</taxon>
        <taxon>Metazoa</taxon>
        <taxon>Chordata</taxon>
        <taxon>Craniata</taxon>
        <taxon>Vertebrata</taxon>
        <taxon>Euteleostomi</taxon>
        <taxon>Actinopterygii</taxon>
        <taxon>Neopterygii</taxon>
        <taxon>Teleostei</taxon>
        <taxon>Neoteleostei</taxon>
        <taxon>Acanthomorphata</taxon>
        <taxon>Eupercaria</taxon>
        <taxon>Perciformes</taxon>
        <taxon>Cottioidei</taxon>
        <taxon>Cottales</taxon>
        <taxon>Liparidae</taxon>
        <taxon>Liparis</taxon>
    </lineage>
</organism>
<accession>A0A4Z2J800</accession>
<evidence type="ECO:0000259" key="2">
    <source>
        <dbReference type="PROSITE" id="PS50060"/>
    </source>
</evidence>
<feature type="compositionally biased region" description="Polar residues" evidence="1">
    <location>
        <begin position="37"/>
        <end position="61"/>
    </location>
</feature>
<proteinExistence type="predicted"/>
<dbReference type="GO" id="GO:0016020">
    <property type="term" value="C:membrane"/>
    <property type="evidence" value="ECO:0007669"/>
    <property type="project" value="InterPro"/>
</dbReference>
<dbReference type="Proteomes" id="UP000314294">
    <property type="component" value="Unassembled WGS sequence"/>
</dbReference>
<evidence type="ECO:0000256" key="1">
    <source>
        <dbReference type="SAM" id="MobiDB-lite"/>
    </source>
</evidence>
<dbReference type="EMBL" id="SRLO01000017">
    <property type="protein sequence ID" value="TNN86147.1"/>
    <property type="molecule type" value="Genomic_DNA"/>
</dbReference>
<dbReference type="AlphaFoldDB" id="A0A4Z2J800"/>
<feature type="domain" description="MAM" evidence="2">
    <location>
        <begin position="322"/>
        <end position="351"/>
    </location>
</feature>
<comment type="caution">
    <text evidence="3">The sequence shown here is derived from an EMBL/GenBank/DDBJ whole genome shotgun (WGS) entry which is preliminary data.</text>
</comment>
<reference evidence="3 4" key="1">
    <citation type="submission" date="2019-03" db="EMBL/GenBank/DDBJ databases">
        <title>First draft genome of Liparis tanakae, snailfish: a comprehensive survey of snailfish specific genes.</title>
        <authorList>
            <person name="Kim W."/>
            <person name="Song I."/>
            <person name="Jeong J.-H."/>
            <person name="Kim D."/>
            <person name="Kim S."/>
            <person name="Ryu S."/>
            <person name="Song J.Y."/>
            <person name="Lee S.K."/>
        </authorList>
    </citation>
    <scope>NUCLEOTIDE SEQUENCE [LARGE SCALE GENOMIC DNA]</scope>
    <source>
        <tissue evidence="3">Muscle</tissue>
    </source>
</reference>
<dbReference type="PROSITE" id="PS50060">
    <property type="entry name" value="MAM_2"/>
    <property type="match status" value="1"/>
</dbReference>
<sequence length="399" mass="42680">MKEEVLGEKGGGGNELRRRKEEASSHSREAPPAAPPTQSSSRAPQGSTHPSITITVQHSQPTDPPLQAAEEQLHLEREDYHFRERGPSPFCPPYPTISNPKVTEWLNWENGSEEIESPSPEVLRFDRCSLMRSRREASGLPGQMKSTDVRTSICVCLLNPHCCRRHPEGTLIDGTLVEGTLVDGTLLEGTMVEGTLVEGTMVEGTLVDGTLVDGNLIEGTMVEGTLVDGTLIDGTLVEGTLVEGTLIDGTLIDGTLVEGTLVEGTLIDGTLVEGTLVEGTLVEGTLAEGTLVEGTMVEGTLVEGTLVEGTLVEGTLVEGTLVIFEATVSDERQGYIALDDIVLLNYPCCKYPIHPARSVPADLYRGREKPGPLHFPGSFPEVIEGGNSGTLPVRVSHSQ</sequence>
<dbReference type="InterPro" id="IPR000998">
    <property type="entry name" value="MAM_dom"/>
</dbReference>
<feature type="compositionally biased region" description="Basic and acidic residues" evidence="1">
    <location>
        <begin position="15"/>
        <end position="29"/>
    </location>
</feature>
<evidence type="ECO:0000313" key="4">
    <source>
        <dbReference type="Proteomes" id="UP000314294"/>
    </source>
</evidence>
<gene>
    <name evidence="3" type="primary">RRBP1_9</name>
    <name evidence="3" type="ORF">EYF80_003564</name>
</gene>
<dbReference type="SUPFAM" id="SSF141571">
    <property type="entry name" value="Pentapeptide repeat-like"/>
    <property type="match status" value="1"/>
</dbReference>
<dbReference type="OrthoDB" id="8928177at2759"/>
<dbReference type="PANTHER" id="PTHR36963">
    <property type="entry name" value="HELICASE"/>
    <property type="match status" value="1"/>
</dbReference>
<dbReference type="PANTHER" id="PTHR36963:SF2">
    <property type="entry name" value="TNFR-CYS DOMAIN-CONTAINING PROTEIN"/>
    <property type="match status" value="1"/>
</dbReference>
<protein>
    <submittedName>
        <fullName evidence="3">Ribosome-binding protein 1</fullName>
    </submittedName>
</protein>
<keyword evidence="4" id="KW-1185">Reference proteome</keyword>
<feature type="region of interest" description="Disordered" evidence="1">
    <location>
        <begin position="1"/>
        <end position="65"/>
    </location>
</feature>